<keyword evidence="1" id="KW-0677">Repeat</keyword>
<dbReference type="EMBL" id="JAALHA020000019">
    <property type="protein sequence ID" value="MDR9898629.1"/>
    <property type="molecule type" value="Genomic_DNA"/>
</dbReference>
<evidence type="ECO:0000256" key="2">
    <source>
        <dbReference type="ARBA" id="ARBA00022803"/>
    </source>
</evidence>
<comment type="caution">
    <text evidence="4">The sequence shown here is derived from an EMBL/GenBank/DDBJ whole genome shotgun (WGS) entry which is preliminary data.</text>
</comment>
<dbReference type="AlphaFoldDB" id="A0AAP5IE12"/>
<feature type="repeat" description="TPR" evidence="3">
    <location>
        <begin position="960"/>
        <end position="993"/>
    </location>
</feature>
<evidence type="ECO:0000313" key="4">
    <source>
        <dbReference type="EMBL" id="MDR9898629.1"/>
    </source>
</evidence>
<feature type="repeat" description="TPR" evidence="3">
    <location>
        <begin position="1028"/>
        <end position="1061"/>
    </location>
</feature>
<feature type="repeat" description="TPR" evidence="3">
    <location>
        <begin position="615"/>
        <end position="648"/>
    </location>
</feature>
<dbReference type="Pfam" id="PF00515">
    <property type="entry name" value="TPR_1"/>
    <property type="match status" value="1"/>
</dbReference>
<dbReference type="InterPro" id="IPR011990">
    <property type="entry name" value="TPR-like_helical_dom_sf"/>
</dbReference>
<reference evidence="5" key="1">
    <citation type="journal article" date="2021" name="Science">
        <title>Hunting the eagle killer: A cyanobacterial neurotoxin causes vacuolar myelinopathy.</title>
        <authorList>
            <person name="Breinlinger S."/>
            <person name="Phillips T.J."/>
            <person name="Haram B.N."/>
            <person name="Mares J."/>
            <person name="Martinez Yerena J.A."/>
            <person name="Hrouzek P."/>
            <person name="Sobotka R."/>
            <person name="Henderson W.M."/>
            <person name="Schmieder P."/>
            <person name="Williams S.M."/>
            <person name="Lauderdale J.D."/>
            <person name="Wilde H.D."/>
            <person name="Gerrin W."/>
            <person name="Kust A."/>
            <person name="Washington J.W."/>
            <person name="Wagner C."/>
            <person name="Geier B."/>
            <person name="Liebeke M."/>
            <person name="Enke H."/>
            <person name="Niedermeyer T.H.J."/>
            <person name="Wilde S.B."/>
        </authorList>
    </citation>
    <scope>NUCLEOTIDE SEQUENCE [LARGE SCALE GENOMIC DNA]</scope>
    <source>
        <strain evidence="5">Thurmond2011</strain>
    </source>
</reference>
<dbReference type="PROSITE" id="PS50005">
    <property type="entry name" value="TPR"/>
    <property type="match status" value="13"/>
</dbReference>
<feature type="repeat" description="TPR" evidence="3">
    <location>
        <begin position="822"/>
        <end position="855"/>
    </location>
</feature>
<dbReference type="PANTHER" id="PTHR44858">
    <property type="entry name" value="TETRATRICOPEPTIDE REPEAT PROTEIN 6"/>
    <property type="match status" value="1"/>
</dbReference>
<dbReference type="Proteomes" id="UP000667802">
    <property type="component" value="Unassembled WGS sequence"/>
</dbReference>
<feature type="repeat" description="TPR" evidence="3">
    <location>
        <begin position="751"/>
        <end position="784"/>
    </location>
</feature>
<dbReference type="SUPFAM" id="SSF50494">
    <property type="entry name" value="Trypsin-like serine proteases"/>
    <property type="match status" value="2"/>
</dbReference>
<feature type="repeat" description="TPR" evidence="3">
    <location>
        <begin position="785"/>
        <end position="818"/>
    </location>
</feature>
<sequence>MKKKQKKHYSLALVAGMSSLLVLPMQGFYLSVSAPKAVAQQQTSQLSQEQLKKIAKIAKSITVRIISGNKGGSGTLVKKEGSLFTVITNRHVLEPGKPHLIQTADSRNYQGEVVKGVNFGSRDLVLLQFRSNANYPVASFGKSALKLGDDVYAAGFPFKDSPSEARQFDFKSGQVSSLLGEKKLQGGYGIGYTNNIQKGMSGGPLLNNQGQLVGINGIQAQPLWGNPYKYEDNTQPNDTLRQEMKSSSWGIPIEILAESAPQFVAAQVAQQSGTAAKASTVPKLTNQVDSIAKEITVFIDSVTDQGSGVIVAKEGNTYYVLTAGHVTSVNKQITVFTPDGKEYPVDISKVKTWRGIDVVLLQFTSNERYQVATLGNYGLDSEDQVIFVSGFTKAKQTNVKPSRQLSAGFLLGWSSTYANARDDRSFSTGYGLVYTNLTVRGMSGGPVLDVDGNLIGIHTAAEAEDLETKTNKRTLELGYSLGVPIRAALAKLKQENTQFNFTYKSCPGAQKSCPPSKLTAAQQDEIVTASLNLKQPESSSDEIEWLNFGNKLWRLRRYREAEQAFDKAITKKQNFPEAWYAHGMALKLQNNYNLAIQSFRKAISYYNRTDSEQLSQAWRQVGDSFWYLGEYEEARKFFLKAIDFRPDDFILYSWLGQALMDLGRYREALEEVNKSLRINHNLLDSYIQLSKIHESLQDYSAAIDDINKALELQPDLAFGYAHRGYLHSLQEDYTEALADLNKAIELQPKYFDAYSTRGQVYARMGNPQKFDEDFQQALRLKPNSTDIYSSRGDAYSLLGDTQKAIDDYTQAIRLSPKYELAYQFLTQRGSVRYKNEDYQGAIKDYNQALSYQPNYVPAYLRRGDAYAKLGKRQESMRDFDKAVSLQPDNPFVYSRRGNARYILKDNNGGMEDYKIAIDKARPYLADLFYAYRARARDEQKDYPGAIEDYSQAITLKPKKAEFYRARALVRSNQKDYQGAIADYSQAITLKPNKAEFYLDRAWVRYEQEEYKGAIADLSQVIQIKPKKAEFYSYRALVRSNQKDYQGAIADYSQAIKLKRNDSQFYHDRAAVRLYQEDYQGVIEDMTIAINLKPDFADAYYGRGWANQMLNNKQAAIKDLQKAAQLAHDQSDMVVYKAAQDKIHELTSTVESQK</sequence>
<dbReference type="SMART" id="SM00028">
    <property type="entry name" value="TPR"/>
    <property type="match status" value="17"/>
</dbReference>
<dbReference type="Pfam" id="PF13365">
    <property type="entry name" value="Trypsin_2"/>
    <property type="match status" value="2"/>
</dbReference>
<dbReference type="Pfam" id="PF13432">
    <property type="entry name" value="TPR_16"/>
    <property type="match status" value="2"/>
</dbReference>
<dbReference type="PANTHER" id="PTHR44858:SF1">
    <property type="entry name" value="UDP-N-ACETYLGLUCOSAMINE--PEPTIDE N-ACETYLGLUCOSAMINYLTRANSFERASE SPINDLY-RELATED"/>
    <property type="match status" value="1"/>
</dbReference>
<feature type="repeat" description="TPR" evidence="3">
    <location>
        <begin position="717"/>
        <end position="750"/>
    </location>
</feature>
<dbReference type="InterPro" id="IPR043504">
    <property type="entry name" value="Peptidase_S1_PA_chymotrypsin"/>
</dbReference>
<feature type="repeat" description="TPR" evidence="3">
    <location>
        <begin position="683"/>
        <end position="716"/>
    </location>
</feature>
<dbReference type="Gene3D" id="1.25.40.10">
    <property type="entry name" value="Tetratricopeptide repeat domain"/>
    <property type="match status" value="7"/>
</dbReference>
<dbReference type="SUPFAM" id="SSF48452">
    <property type="entry name" value="TPR-like"/>
    <property type="match status" value="3"/>
</dbReference>
<feature type="repeat" description="TPR" evidence="3">
    <location>
        <begin position="856"/>
        <end position="889"/>
    </location>
</feature>
<keyword evidence="2 3" id="KW-0802">TPR repeat</keyword>
<dbReference type="RefSeq" id="WP_243902160.1">
    <property type="nucleotide sequence ID" value="NZ_CAWQFN010000531.1"/>
</dbReference>
<dbReference type="Pfam" id="PF13414">
    <property type="entry name" value="TPR_11"/>
    <property type="match status" value="4"/>
</dbReference>
<keyword evidence="5" id="KW-1185">Reference proteome</keyword>
<feature type="repeat" description="TPR" evidence="3">
    <location>
        <begin position="926"/>
        <end position="959"/>
    </location>
</feature>
<dbReference type="InterPro" id="IPR019734">
    <property type="entry name" value="TPR_rpt"/>
</dbReference>
<dbReference type="Gene3D" id="2.40.10.10">
    <property type="entry name" value="Trypsin-like serine proteases"/>
    <property type="match status" value="4"/>
</dbReference>
<accession>A0AAP5IE12</accession>
<dbReference type="Pfam" id="PF13181">
    <property type="entry name" value="TPR_8"/>
    <property type="match status" value="1"/>
</dbReference>
<feature type="repeat" description="TPR" evidence="3">
    <location>
        <begin position="576"/>
        <end position="609"/>
    </location>
</feature>
<name>A0AAP5IE12_9CYAN</name>
<evidence type="ECO:0000313" key="5">
    <source>
        <dbReference type="Proteomes" id="UP000667802"/>
    </source>
</evidence>
<evidence type="ECO:0000256" key="1">
    <source>
        <dbReference type="ARBA" id="ARBA00022737"/>
    </source>
</evidence>
<protein>
    <submittedName>
        <fullName evidence="4">Tetratricopeptide repeat protein</fullName>
    </submittedName>
</protein>
<dbReference type="PROSITE" id="PS50293">
    <property type="entry name" value="TPR_REGION"/>
    <property type="match status" value="3"/>
</dbReference>
<evidence type="ECO:0000256" key="3">
    <source>
        <dbReference type="PROSITE-ProRule" id="PRU00339"/>
    </source>
</evidence>
<gene>
    <name evidence="4" type="ORF">G7B40_029320</name>
</gene>
<dbReference type="InterPro" id="IPR050498">
    <property type="entry name" value="Ycf3"/>
</dbReference>
<feature type="repeat" description="TPR" evidence="3">
    <location>
        <begin position="994"/>
        <end position="1027"/>
    </location>
</feature>
<organism evidence="4 5">
    <name type="scientific">Aetokthonos hydrillicola Thurmond2011</name>
    <dbReference type="NCBI Taxonomy" id="2712845"/>
    <lineage>
        <taxon>Bacteria</taxon>
        <taxon>Bacillati</taxon>
        <taxon>Cyanobacteriota</taxon>
        <taxon>Cyanophyceae</taxon>
        <taxon>Nostocales</taxon>
        <taxon>Hapalosiphonaceae</taxon>
        <taxon>Aetokthonos</taxon>
    </lineage>
</organism>
<dbReference type="InterPro" id="IPR009003">
    <property type="entry name" value="Peptidase_S1_PA"/>
</dbReference>
<proteinExistence type="predicted"/>
<feature type="repeat" description="TPR" evidence="3">
    <location>
        <begin position="649"/>
        <end position="682"/>
    </location>
</feature>